<evidence type="ECO:0000256" key="1">
    <source>
        <dbReference type="SAM" id="Phobius"/>
    </source>
</evidence>
<name>A0A7S4N825_9STRA</name>
<accession>A0A7S4N825</accession>
<gene>
    <name evidence="2" type="ORF">OAUR00152_LOCUS31645</name>
</gene>
<keyword evidence="1" id="KW-0812">Transmembrane</keyword>
<dbReference type="EMBL" id="HBKQ01045897">
    <property type="protein sequence ID" value="CAE2270399.1"/>
    <property type="molecule type" value="Transcribed_RNA"/>
</dbReference>
<sequence>MRHFTVTVPEGGVVEGQTFLAPLPSEYEAGEGYKRIQAPTGRWKDGLFDCGMYGWFHASLCCALCCTQIAMGQVMARLRLSWLGSPTPAASAGSNTIHSNFRNTFNVVLCLVCAYTVFSVSLEFAAMPPPKWDYELDGAYYVPAVVPLLRMWGSLLFTIWSIWALLKTRRSLRSTYSIPVSRQCANAEENCPGCEDFVCAACCGCCVVGQMLRHTGEYETYGGRCCSSSGHVRGTPAVV</sequence>
<feature type="transmembrane region" description="Helical" evidence="1">
    <location>
        <begin position="139"/>
        <end position="166"/>
    </location>
</feature>
<keyword evidence="1" id="KW-1133">Transmembrane helix</keyword>
<organism evidence="2">
    <name type="scientific">Odontella aurita</name>
    <dbReference type="NCBI Taxonomy" id="265563"/>
    <lineage>
        <taxon>Eukaryota</taxon>
        <taxon>Sar</taxon>
        <taxon>Stramenopiles</taxon>
        <taxon>Ochrophyta</taxon>
        <taxon>Bacillariophyta</taxon>
        <taxon>Mediophyceae</taxon>
        <taxon>Biddulphiophycidae</taxon>
        <taxon>Eupodiscales</taxon>
        <taxon>Odontellaceae</taxon>
        <taxon>Odontella</taxon>
    </lineage>
</organism>
<proteinExistence type="predicted"/>
<dbReference type="Pfam" id="PF04749">
    <property type="entry name" value="PLAC8"/>
    <property type="match status" value="1"/>
</dbReference>
<feature type="transmembrane region" description="Helical" evidence="1">
    <location>
        <begin position="105"/>
        <end position="127"/>
    </location>
</feature>
<evidence type="ECO:0000313" key="2">
    <source>
        <dbReference type="EMBL" id="CAE2270399.1"/>
    </source>
</evidence>
<reference evidence="2" key="1">
    <citation type="submission" date="2021-01" db="EMBL/GenBank/DDBJ databases">
        <authorList>
            <person name="Corre E."/>
            <person name="Pelletier E."/>
            <person name="Niang G."/>
            <person name="Scheremetjew M."/>
            <person name="Finn R."/>
            <person name="Kale V."/>
            <person name="Holt S."/>
            <person name="Cochrane G."/>
            <person name="Meng A."/>
            <person name="Brown T."/>
            <person name="Cohen L."/>
        </authorList>
    </citation>
    <scope>NUCLEOTIDE SEQUENCE</scope>
    <source>
        <strain evidence="2">Isolate 1302-5</strain>
    </source>
</reference>
<dbReference type="AlphaFoldDB" id="A0A7S4N825"/>
<dbReference type="InterPro" id="IPR006461">
    <property type="entry name" value="PLAC_motif_containing"/>
</dbReference>
<protein>
    <submittedName>
        <fullName evidence="2">Uncharacterized protein</fullName>
    </submittedName>
</protein>
<keyword evidence="1" id="KW-0472">Membrane</keyword>